<organism evidence="1">
    <name type="scientific">Magallana gigas</name>
    <name type="common">Pacific oyster</name>
    <name type="synonym">Crassostrea gigas</name>
    <dbReference type="NCBI Taxonomy" id="29159"/>
    <lineage>
        <taxon>Eukaryota</taxon>
        <taxon>Metazoa</taxon>
        <taxon>Spiralia</taxon>
        <taxon>Lophotrochozoa</taxon>
        <taxon>Mollusca</taxon>
        <taxon>Bivalvia</taxon>
        <taxon>Autobranchia</taxon>
        <taxon>Pteriomorphia</taxon>
        <taxon>Ostreida</taxon>
        <taxon>Ostreoidea</taxon>
        <taxon>Ostreidae</taxon>
        <taxon>Magallana</taxon>
    </lineage>
</organism>
<dbReference type="InParanoid" id="K1QCL2"/>
<proteinExistence type="predicted"/>
<accession>K1QCL2</accession>
<dbReference type="HOGENOM" id="CLU_2624449_0_0_1"/>
<dbReference type="EMBL" id="JH816443">
    <property type="protein sequence ID" value="EKC31713.1"/>
    <property type="molecule type" value="Genomic_DNA"/>
</dbReference>
<name>K1QCL2_MAGGI</name>
<reference evidence="1" key="1">
    <citation type="journal article" date="2012" name="Nature">
        <title>The oyster genome reveals stress adaptation and complexity of shell formation.</title>
        <authorList>
            <person name="Zhang G."/>
            <person name="Fang X."/>
            <person name="Guo X."/>
            <person name="Li L."/>
            <person name="Luo R."/>
            <person name="Xu F."/>
            <person name="Yang P."/>
            <person name="Zhang L."/>
            <person name="Wang X."/>
            <person name="Qi H."/>
            <person name="Xiong Z."/>
            <person name="Que H."/>
            <person name="Xie Y."/>
            <person name="Holland P.W."/>
            <person name="Paps J."/>
            <person name="Zhu Y."/>
            <person name="Wu F."/>
            <person name="Chen Y."/>
            <person name="Wang J."/>
            <person name="Peng C."/>
            <person name="Meng J."/>
            <person name="Yang L."/>
            <person name="Liu J."/>
            <person name="Wen B."/>
            <person name="Zhang N."/>
            <person name="Huang Z."/>
            <person name="Zhu Q."/>
            <person name="Feng Y."/>
            <person name="Mount A."/>
            <person name="Hedgecock D."/>
            <person name="Xu Z."/>
            <person name="Liu Y."/>
            <person name="Domazet-Loso T."/>
            <person name="Du Y."/>
            <person name="Sun X."/>
            <person name="Zhang S."/>
            <person name="Liu B."/>
            <person name="Cheng P."/>
            <person name="Jiang X."/>
            <person name="Li J."/>
            <person name="Fan D."/>
            <person name="Wang W."/>
            <person name="Fu W."/>
            <person name="Wang T."/>
            <person name="Wang B."/>
            <person name="Zhang J."/>
            <person name="Peng Z."/>
            <person name="Li Y."/>
            <person name="Li N."/>
            <person name="Wang J."/>
            <person name="Chen M."/>
            <person name="He Y."/>
            <person name="Tan F."/>
            <person name="Song X."/>
            <person name="Zheng Q."/>
            <person name="Huang R."/>
            <person name="Yang H."/>
            <person name="Du X."/>
            <person name="Chen L."/>
            <person name="Yang M."/>
            <person name="Gaffney P.M."/>
            <person name="Wang S."/>
            <person name="Luo L."/>
            <person name="She Z."/>
            <person name="Ming Y."/>
            <person name="Huang W."/>
            <person name="Zhang S."/>
            <person name="Huang B."/>
            <person name="Zhang Y."/>
            <person name="Qu T."/>
            <person name="Ni P."/>
            <person name="Miao G."/>
            <person name="Wang J."/>
            <person name="Wang Q."/>
            <person name="Steinberg C.E."/>
            <person name="Wang H."/>
            <person name="Li N."/>
            <person name="Qian L."/>
            <person name="Zhang G."/>
            <person name="Li Y."/>
            <person name="Yang H."/>
            <person name="Liu X."/>
            <person name="Wang J."/>
            <person name="Yin Y."/>
            <person name="Wang J."/>
        </authorList>
    </citation>
    <scope>NUCLEOTIDE SEQUENCE [LARGE SCALE GENOMIC DNA]</scope>
    <source>
        <strain evidence="1">05x7-T-G4-1.051#20</strain>
    </source>
</reference>
<sequence>MCPPNKSRIQWLPVSSQYYTNWRYSPYLKSGAAKRGTRLMSLPDPLLTTTPKPACMQILYIDTRDLTESGAASVSSGA</sequence>
<evidence type="ECO:0000313" key="1">
    <source>
        <dbReference type="EMBL" id="EKC31713.1"/>
    </source>
</evidence>
<gene>
    <name evidence="1" type="ORF">CGI_10019165</name>
</gene>
<dbReference type="AlphaFoldDB" id="K1QCL2"/>
<protein>
    <submittedName>
        <fullName evidence="1">Uncharacterized protein</fullName>
    </submittedName>
</protein>